<accession>A0A6V7NFJ2</accession>
<feature type="compositionally biased region" description="Low complexity" evidence="1">
    <location>
        <begin position="17"/>
        <end position="27"/>
    </location>
</feature>
<proteinExistence type="predicted"/>
<dbReference type="Gene3D" id="3.40.50.10140">
    <property type="entry name" value="Toll/interleukin-1 receptor homology (TIR) domain"/>
    <property type="match status" value="1"/>
</dbReference>
<dbReference type="EMBL" id="LR862129">
    <property type="protein sequence ID" value="CAD1817298.1"/>
    <property type="molecule type" value="Genomic_DNA"/>
</dbReference>
<dbReference type="InterPro" id="IPR035897">
    <property type="entry name" value="Toll_tir_struct_dom_sf"/>
</dbReference>
<dbReference type="AlphaFoldDB" id="A0A6V7NFJ2"/>
<dbReference type="SUPFAM" id="SSF101447">
    <property type="entry name" value="Formin homology 2 domain (FH2 domain)"/>
    <property type="match status" value="1"/>
</dbReference>
<feature type="compositionally biased region" description="Pro residues" evidence="1">
    <location>
        <begin position="1"/>
        <end position="16"/>
    </location>
</feature>
<feature type="compositionally biased region" description="Low complexity" evidence="1">
    <location>
        <begin position="35"/>
        <end position="51"/>
    </location>
</feature>
<evidence type="ECO:0008006" key="3">
    <source>
        <dbReference type="Google" id="ProtNLM"/>
    </source>
</evidence>
<reference evidence="2" key="1">
    <citation type="submission" date="2020-07" db="EMBL/GenBank/DDBJ databases">
        <authorList>
            <person name="Lin J."/>
        </authorList>
    </citation>
    <scope>NUCLEOTIDE SEQUENCE</scope>
</reference>
<feature type="region of interest" description="Disordered" evidence="1">
    <location>
        <begin position="1"/>
        <end position="51"/>
    </location>
</feature>
<protein>
    <recommendedName>
        <fullName evidence="3">TIR domain-containing protein</fullName>
    </recommendedName>
</protein>
<name>A0A6V7NFJ2_ANACO</name>
<evidence type="ECO:0000313" key="2">
    <source>
        <dbReference type="EMBL" id="CAD1817298.1"/>
    </source>
</evidence>
<sequence length="172" mass="18088">MAFSPPPPPPPPPPPESSQASSSCPSSAFYSATQSPSSFSLSPSSSSSPSASLAPFVEHLHGDRRARIPAVSASDRPSPFPAKRFYDVFLGFCGAKARPLLRRFVRWLCAELEMHGISCFASDAAACRTAASRGAAREAAAAASFGVVIVAEESLANRCSIEEMHGFLERGS</sequence>
<gene>
    <name evidence="2" type="ORF">CB5_LOCUS509</name>
</gene>
<dbReference type="SUPFAM" id="SSF52200">
    <property type="entry name" value="Toll/Interleukin receptor TIR domain"/>
    <property type="match status" value="1"/>
</dbReference>
<evidence type="ECO:0000256" key="1">
    <source>
        <dbReference type="SAM" id="MobiDB-lite"/>
    </source>
</evidence>
<organism evidence="2">
    <name type="scientific">Ananas comosus var. bracteatus</name>
    <name type="common">red pineapple</name>
    <dbReference type="NCBI Taxonomy" id="296719"/>
    <lineage>
        <taxon>Eukaryota</taxon>
        <taxon>Viridiplantae</taxon>
        <taxon>Streptophyta</taxon>
        <taxon>Embryophyta</taxon>
        <taxon>Tracheophyta</taxon>
        <taxon>Spermatophyta</taxon>
        <taxon>Magnoliopsida</taxon>
        <taxon>Liliopsida</taxon>
        <taxon>Poales</taxon>
        <taxon>Bromeliaceae</taxon>
        <taxon>Bromelioideae</taxon>
        <taxon>Ananas</taxon>
    </lineage>
</organism>